<feature type="region of interest" description="Disordered" evidence="7">
    <location>
        <begin position="84"/>
        <end position="104"/>
    </location>
</feature>
<feature type="transmembrane region" description="Helical" evidence="8">
    <location>
        <begin position="351"/>
        <end position="371"/>
    </location>
</feature>
<dbReference type="RefSeq" id="WP_196104672.1">
    <property type="nucleotide sequence ID" value="NZ_CP064942.1"/>
</dbReference>
<keyword evidence="15" id="KW-1185">Reference proteome</keyword>
<feature type="chain" id="PRO_5032492890" evidence="9">
    <location>
        <begin position="24"/>
        <end position="783"/>
    </location>
</feature>
<dbReference type="InterPro" id="IPR049142">
    <property type="entry name" value="MS_channel_1st"/>
</dbReference>
<feature type="compositionally biased region" description="Low complexity" evidence="7">
    <location>
        <begin position="84"/>
        <end position="103"/>
    </location>
</feature>
<dbReference type="Pfam" id="PF21082">
    <property type="entry name" value="MS_channel_3rd"/>
    <property type="match status" value="1"/>
</dbReference>
<feature type="domain" description="Moderate conductance mechanosensitive channel YbiO-like transmembrane helix 1" evidence="13">
    <location>
        <begin position="385"/>
        <end position="462"/>
    </location>
</feature>
<dbReference type="SUPFAM" id="SSF82861">
    <property type="entry name" value="Mechanosensitive channel protein MscS (YggB), transmembrane region"/>
    <property type="match status" value="1"/>
</dbReference>
<feature type="transmembrane region" description="Helical" evidence="8">
    <location>
        <begin position="430"/>
        <end position="449"/>
    </location>
</feature>
<feature type="transmembrane region" description="Helical" evidence="8">
    <location>
        <begin position="234"/>
        <end position="253"/>
    </location>
</feature>
<sequence length="783" mass="84277">MPSLRPLLAALVTLLFLAYPVAAQITSPLGGGSSSEAPAESSGGEGSGGEGPAAEVVESVDLLIELLRDPAVAAELAQRLSGAAEEGAPEAAAPEEPAQPEAASVARRIADLTSGAAESAFEGLNRAWIGLERLPRTLERSLSAFDRDVLIAAAQSLLLVIVVTYAVFMVLKAGGRWIDRRLGREAENRSVLERVALAVTSSILEVVVVALSWAAGYVVSLFAAGGGDIALQSLYLNAFLIVELSKVVVRALLAPRVSNLRLVRLPDRGARSISRWLALSIGLLTYGQLLAVPIVNRNASFLAGSALGTVINIIVVLMAITVVLRHRRSITSWLLSEPEEGKKKRGAMRTLVRLWPVPVLLYLVSLLVIVATRPGGILFPLLQDTGRIIGAGLAGWIVVSLLSGAIARGVRLPQKTRERFPLLERRLNSFVPKFLMVIRFLVIAAVISVTLDVTGVANIGGWLTSERGLAMTGAVASATVILLIAFGIWLVFSSWVEYRLNPDYGRPPTARETTLLTLLRNAATIALLVITLMIVLSELGLDIGPLLASAGVLGLAIGFGAQKMVQDIITGVFIQFENAINVGDVISVGGVTGVVEKLTVRSVSLRDLHGVFHIIPFSSVDLVSNYMREFSFYVCDMGIAYREDVEEAKVAMHDAFAELKKGESGRDVLGELEWFGLNSFGDSAVVLRARIKTLPGKQWATGREYNALLKRIFDERGIEIPFPHQTIYWGEDKEGKAPPLRMIREEVKAAVPAPSPERTDSPVERDPYKSMPDEAPETEDAPR</sequence>
<evidence type="ECO:0000259" key="11">
    <source>
        <dbReference type="Pfam" id="PF21082"/>
    </source>
</evidence>
<protein>
    <submittedName>
        <fullName evidence="14">Mechanosensitive ion channel</fullName>
    </submittedName>
</protein>
<evidence type="ECO:0000256" key="2">
    <source>
        <dbReference type="ARBA" id="ARBA00008017"/>
    </source>
</evidence>
<feature type="region of interest" description="Disordered" evidence="7">
    <location>
        <begin position="28"/>
        <end position="52"/>
    </location>
</feature>
<dbReference type="InterPro" id="IPR011066">
    <property type="entry name" value="MscS_channel_C_sf"/>
</dbReference>
<feature type="domain" description="Mechanosensitive ion channel transmembrane helices 2/3" evidence="12">
    <location>
        <begin position="524"/>
        <end position="562"/>
    </location>
</feature>
<feature type="compositionally biased region" description="Basic and acidic residues" evidence="7">
    <location>
        <begin position="757"/>
        <end position="772"/>
    </location>
</feature>
<feature type="region of interest" description="Disordered" evidence="7">
    <location>
        <begin position="747"/>
        <end position="783"/>
    </location>
</feature>
<evidence type="ECO:0000256" key="9">
    <source>
        <dbReference type="SAM" id="SignalP"/>
    </source>
</evidence>
<feature type="transmembrane region" description="Helical" evidence="8">
    <location>
        <begin position="149"/>
        <end position="171"/>
    </location>
</feature>
<dbReference type="Gene3D" id="3.30.70.100">
    <property type="match status" value="1"/>
</dbReference>
<dbReference type="AlphaFoldDB" id="A0A7S9QDN8"/>
<dbReference type="KEGG" id="poz:I0K15_06985"/>
<evidence type="ECO:0000313" key="14">
    <source>
        <dbReference type="EMBL" id="QPH55473.1"/>
    </source>
</evidence>
<dbReference type="GO" id="GO:0005886">
    <property type="term" value="C:plasma membrane"/>
    <property type="evidence" value="ECO:0007669"/>
    <property type="project" value="UniProtKB-SubCell"/>
</dbReference>
<feature type="signal peptide" evidence="9">
    <location>
        <begin position="1"/>
        <end position="23"/>
    </location>
</feature>
<feature type="transmembrane region" description="Helical" evidence="8">
    <location>
        <begin position="391"/>
        <end position="410"/>
    </location>
</feature>
<dbReference type="InterPro" id="IPR045276">
    <property type="entry name" value="YbiO_bact"/>
</dbReference>
<evidence type="ECO:0000256" key="8">
    <source>
        <dbReference type="SAM" id="Phobius"/>
    </source>
</evidence>
<accession>A0A7S9QDN8</accession>
<feature type="transmembrane region" description="Helical" evidence="8">
    <location>
        <begin position="469"/>
        <end position="492"/>
    </location>
</feature>
<evidence type="ECO:0000259" key="12">
    <source>
        <dbReference type="Pfam" id="PF21088"/>
    </source>
</evidence>
<dbReference type="PANTHER" id="PTHR30460">
    <property type="entry name" value="MODERATE CONDUCTANCE MECHANOSENSITIVE CHANNEL YBIO"/>
    <property type="match status" value="1"/>
</dbReference>
<dbReference type="Proteomes" id="UP000594800">
    <property type="component" value="Chromosome"/>
</dbReference>
<dbReference type="Pfam" id="PF25392">
    <property type="entry name" value="MS_channel_TM1"/>
    <property type="match status" value="1"/>
</dbReference>
<feature type="transmembrane region" description="Helical" evidence="8">
    <location>
        <begin position="543"/>
        <end position="561"/>
    </location>
</feature>
<dbReference type="Gene3D" id="2.30.30.60">
    <property type="match status" value="1"/>
</dbReference>
<feature type="transmembrane region" description="Helical" evidence="8">
    <location>
        <begin position="513"/>
        <end position="537"/>
    </location>
</feature>
<evidence type="ECO:0000256" key="6">
    <source>
        <dbReference type="ARBA" id="ARBA00023136"/>
    </source>
</evidence>
<evidence type="ECO:0000259" key="13">
    <source>
        <dbReference type="Pfam" id="PF25392"/>
    </source>
</evidence>
<keyword evidence="4 8" id="KW-0812">Transmembrane</keyword>
<dbReference type="Pfam" id="PF21088">
    <property type="entry name" value="MS_channel_1st"/>
    <property type="match status" value="1"/>
</dbReference>
<dbReference type="InterPro" id="IPR049278">
    <property type="entry name" value="MS_channel_C"/>
</dbReference>
<dbReference type="Gene3D" id="1.10.287.1260">
    <property type="match status" value="1"/>
</dbReference>
<evidence type="ECO:0000256" key="7">
    <source>
        <dbReference type="SAM" id="MobiDB-lite"/>
    </source>
</evidence>
<evidence type="ECO:0000256" key="5">
    <source>
        <dbReference type="ARBA" id="ARBA00022989"/>
    </source>
</evidence>
<feature type="transmembrane region" description="Helical" evidence="8">
    <location>
        <begin position="273"/>
        <end position="295"/>
    </location>
</feature>
<feature type="domain" description="Mechanosensitive ion channel MscS" evidence="10">
    <location>
        <begin position="564"/>
        <end position="626"/>
    </location>
</feature>
<evidence type="ECO:0000313" key="15">
    <source>
        <dbReference type="Proteomes" id="UP000594800"/>
    </source>
</evidence>
<comment type="subcellular location">
    <subcellularLocation>
        <location evidence="1">Cell membrane</location>
        <topology evidence="1">Multi-pass membrane protein</topology>
    </subcellularLocation>
</comment>
<reference evidence="14 15" key="1">
    <citation type="submission" date="2020-11" db="EMBL/GenBank/DDBJ databases">
        <title>Description of Pontivivens ytuae sp. nov. isolated from deep sea sediment of Mariana Trench.</title>
        <authorList>
            <person name="Wang Z."/>
            <person name="Sun Q.-L."/>
            <person name="Xu X.-D."/>
            <person name="Tang Y.-Z."/>
            <person name="Zhang J."/>
        </authorList>
    </citation>
    <scope>NUCLEOTIDE SEQUENCE [LARGE SCALE GENOMIC DNA]</scope>
    <source>
        <strain evidence="14 15">MT2928</strain>
    </source>
</reference>
<proteinExistence type="inferred from homology"/>
<dbReference type="PANTHER" id="PTHR30460:SF0">
    <property type="entry name" value="MODERATE CONDUCTANCE MECHANOSENSITIVE CHANNEL YBIO"/>
    <property type="match status" value="1"/>
</dbReference>
<name>A0A7S9QDN8_9RHOB</name>
<dbReference type="SUPFAM" id="SSF82689">
    <property type="entry name" value="Mechanosensitive channel protein MscS (YggB), C-terminal domain"/>
    <property type="match status" value="1"/>
</dbReference>
<evidence type="ECO:0000259" key="10">
    <source>
        <dbReference type="Pfam" id="PF00924"/>
    </source>
</evidence>
<dbReference type="InterPro" id="IPR006685">
    <property type="entry name" value="MscS_channel_2nd"/>
</dbReference>
<keyword evidence="9" id="KW-0732">Signal</keyword>
<keyword evidence="6 8" id="KW-0472">Membrane</keyword>
<dbReference type="EMBL" id="CP064942">
    <property type="protein sequence ID" value="QPH55473.1"/>
    <property type="molecule type" value="Genomic_DNA"/>
</dbReference>
<dbReference type="SUPFAM" id="SSF50182">
    <property type="entry name" value="Sm-like ribonucleoproteins"/>
    <property type="match status" value="1"/>
</dbReference>
<organism evidence="14 15">
    <name type="scientific">Pontivivens ytuae</name>
    <dbReference type="NCBI Taxonomy" id="2789856"/>
    <lineage>
        <taxon>Bacteria</taxon>
        <taxon>Pseudomonadati</taxon>
        <taxon>Pseudomonadota</taxon>
        <taxon>Alphaproteobacteria</taxon>
        <taxon>Rhodobacterales</taxon>
        <taxon>Paracoccaceae</taxon>
        <taxon>Pontivivens</taxon>
    </lineage>
</organism>
<dbReference type="InterPro" id="IPR011014">
    <property type="entry name" value="MscS_channel_TM-2"/>
</dbReference>
<dbReference type="GO" id="GO:0008381">
    <property type="term" value="F:mechanosensitive monoatomic ion channel activity"/>
    <property type="evidence" value="ECO:0007669"/>
    <property type="project" value="InterPro"/>
</dbReference>
<dbReference type="Pfam" id="PF00924">
    <property type="entry name" value="MS_channel_2nd"/>
    <property type="match status" value="1"/>
</dbReference>
<dbReference type="InterPro" id="IPR010920">
    <property type="entry name" value="LSM_dom_sf"/>
</dbReference>
<keyword evidence="3" id="KW-1003">Cell membrane</keyword>
<dbReference type="InterPro" id="IPR023408">
    <property type="entry name" value="MscS_beta-dom_sf"/>
</dbReference>
<feature type="compositionally biased region" description="Acidic residues" evidence="7">
    <location>
        <begin position="774"/>
        <end position="783"/>
    </location>
</feature>
<gene>
    <name evidence="14" type="ORF">I0K15_06985</name>
</gene>
<comment type="similarity">
    <text evidence="2">Belongs to the MscS (TC 1.A.23) family.</text>
</comment>
<evidence type="ECO:0000256" key="4">
    <source>
        <dbReference type="ARBA" id="ARBA00022692"/>
    </source>
</evidence>
<feature type="transmembrane region" description="Helical" evidence="8">
    <location>
        <begin position="191"/>
        <end position="214"/>
    </location>
</feature>
<evidence type="ECO:0000256" key="1">
    <source>
        <dbReference type="ARBA" id="ARBA00004651"/>
    </source>
</evidence>
<keyword evidence="5 8" id="KW-1133">Transmembrane helix</keyword>
<dbReference type="InterPro" id="IPR057485">
    <property type="entry name" value="YbiO-like_TM1"/>
</dbReference>
<feature type="domain" description="Mechanosensitive ion channel MscS C-terminal" evidence="11">
    <location>
        <begin position="635"/>
        <end position="720"/>
    </location>
</feature>
<evidence type="ECO:0000256" key="3">
    <source>
        <dbReference type="ARBA" id="ARBA00022475"/>
    </source>
</evidence>
<feature type="transmembrane region" description="Helical" evidence="8">
    <location>
        <begin position="301"/>
        <end position="324"/>
    </location>
</feature>